<evidence type="ECO:0000313" key="2">
    <source>
        <dbReference type="Proteomes" id="UP000050852"/>
    </source>
</evidence>
<comment type="caution">
    <text evidence="1">The sequence shown here is derived from an EMBL/GenBank/DDBJ whole genome shotgun (WGS) entry which is preliminary data.</text>
</comment>
<accession>A0A0R3AR54</accession>
<protein>
    <submittedName>
        <fullName evidence="1">Uncharacterized protein</fullName>
    </submittedName>
</protein>
<proteinExistence type="predicted"/>
<dbReference type="PATRIC" id="fig|1615673.3.peg.2928"/>
<dbReference type="Proteomes" id="UP000050852">
    <property type="component" value="Unassembled WGS sequence"/>
</dbReference>
<name>A0A0R3AR54_9PSED</name>
<evidence type="ECO:0000313" key="1">
    <source>
        <dbReference type="EMBL" id="KRP72987.1"/>
    </source>
</evidence>
<reference evidence="1 2" key="1">
    <citation type="submission" date="2015-02" db="EMBL/GenBank/DDBJ databases">
        <title>Two Pseudomonas sp. nov., isolated from raw milk.</title>
        <authorList>
            <person name="Wenning M."/>
            <person name="von Neubeck M."/>
            <person name="Huptas C."/>
            <person name="Scherer S."/>
        </authorList>
    </citation>
    <scope>NUCLEOTIDE SEQUENCE [LARGE SCALE GENOMIC DNA]</scope>
    <source>
        <strain evidence="1 2">DSM 29164</strain>
    </source>
</reference>
<sequence length="77" mass="8591">MPPLYLVLAKPMVRPLEVGPYDDLSSRSIKDASDLSAAVDSNFNAIKRGLLEEGCTEADVEVAREQLHRLSKEQGWY</sequence>
<dbReference type="AlphaFoldDB" id="A0A0R3AR54"/>
<dbReference type="EMBL" id="JYLN01000003">
    <property type="protein sequence ID" value="KRP72987.1"/>
    <property type="molecule type" value="Genomic_DNA"/>
</dbReference>
<organism evidence="1 2">
    <name type="scientific">Pseudomonas paralactis</name>
    <dbReference type="NCBI Taxonomy" id="1615673"/>
    <lineage>
        <taxon>Bacteria</taxon>
        <taxon>Pseudomonadati</taxon>
        <taxon>Pseudomonadota</taxon>
        <taxon>Gammaproteobacteria</taxon>
        <taxon>Pseudomonadales</taxon>
        <taxon>Pseudomonadaceae</taxon>
        <taxon>Pseudomonas</taxon>
    </lineage>
</organism>
<gene>
    <name evidence="1" type="ORF">TX23_09485</name>
</gene>